<dbReference type="KEGG" id="dli:dnl_29990"/>
<reference evidence="4" key="1">
    <citation type="journal article" date="2021" name="Microb. Physiol.">
        <title>Proteogenomic Insights into the Physiology of Marine, Sulfate-Reducing, Filamentous Desulfonema limicola and Desulfonema magnum.</title>
        <authorList>
            <person name="Schnaars V."/>
            <person name="Wohlbrand L."/>
            <person name="Scheve S."/>
            <person name="Hinrichs C."/>
            <person name="Reinhardt R."/>
            <person name="Rabus R."/>
        </authorList>
    </citation>
    <scope>NUCLEOTIDE SEQUENCE</scope>
    <source>
        <strain evidence="4">5ac10</strain>
    </source>
</reference>
<organism evidence="4 5">
    <name type="scientific">Desulfonema limicola</name>
    <dbReference type="NCBI Taxonomy" id="45656"/>
    <lineage>
        <taxon>Bacteria</taxon>
        <taxon>Pseudomonadati</taxon>
        <taxon>Thermodesulfobacteriota</taxon>
        <taxon>Desulfobacteria</taxon>
        <taxon>Desulfobacterales</taxon>
        <taxon>Desulfococcaceae</taxon>
        <taxon>Desulfonema</taxon>
    </lineage>
</organism>
<dbReference type="RefSeq" id="WP_207692304.1">
    <property type="nucleotide sequence ID" value="NZ_CP061799.1"/>
</dbReference>
<sequence>MSVIFGEKRTFPQGEGPDVQLKVFGDEFYARYENINGYTVVYDPDIEKYCYASLIDGRLVSSSIPISRRPPDGLRRHLHEDKNIRNQKFKQRFNEHYPHIPSVPGIAGAKRIDNALLPGKKLTRGKITGLTIIVNFKDIKTDINNKTLEAMLNHDNFQTGRNKCSVREYFLTISGNTLDYSNIVAGPVTLSQNQAYYINHSFVNEAIEKALSGSIDISLFDSCNQGIVDAVNFLYAGRSLYKGRLWPHNKLFDTATGDCPEYKGYKFSRYMTAGLGRKPVDMSIGTICHETGHLLCRFPDLYDYGTCSSDTGPGFGLGSYCLMASGSRLDYGRNPAPVCIYLRDLAGWTKKEILLNQPGQYQIVHGDYKSVFRYEIDEKPNEYFLVENRSRMELDSHLPASGLAVYHCDTLGSNEWPQSSPDRHYQCSLLQADGYFSLENNLNSGDRFDLFDQSSGVVLSYDTIPSTRAWDGTDSGLNILDISGSGETISFKTGNAGEQGENRISNTPMIFREVKPDLLIPDDDPNGLFSFITIDISGKVKDILITLDISHAFIGDLEVTLRTPSGDKILLHNRDWGNDDDLNKVYDIDSVLSVLKDKQIQGEWILCIKDLTAQDTGRLNGWSLMIEYEPADRIIQTEAVSGLRIPDGDWKGISSAIPIEQEGLAKGIKVYAEITHPYIGDIQLTLFTPYGQSIILMPFGQGRNIVNLRRSYDSETHQGLRTLIKSGQQMLGDWILQVIDSEPGNAGILERWSLALIC</sequence>
<evidence type="ECO:0000259" key="3">
    <source>
        <dbReference type="PROSITE" id="PS51829"/>
    </source>
</evidence>
<protein>
    <submittedName>
        <fullName evidence="4">Peptidase, M6-like</fullName>
    </submittedName>
</protein>
<evidence type="ECO:0000256" key="1">
    <source>
        <dbReference type="ARBA" id="ARBA00022670"/>
    </source>
</evidence>
<dbReference type="Pfam" id="PF01483">
    <property type="entry name" value="P_proprotein"/>
    <property type="match status" value="2"/>
</dbReference>
<feature type="domain" description="P/Homo B" evidence="3">
    <location>
        <begin position="633"/>
        <end position="758"/>
    </location>
</feature>
<dbReference type="GO" id="GO:0004252">
    <property type="term" value="F:serine-type endopeptidase activity"/>
    <property type="evidence" value="ECO:0007669"/>
    <property type="project" value="InterPro"/>
</dbReference>
<gene>
    <name evidence="4" type="ORF">dnl_29990</name>
</gene>
<dbReference type="Proteomes" id="UP000663720">
    <property type="component" value="Chromosome"/>
</dbReference>
<feature type="domain" description="P/Homo B" evidence="3">
    <location>
        <begin position="506"/>
        <end position="632"/>
    </location>
</feature>
<dbReference type="Gene3D" id="2.60.120.260">
    <property type="entry name" value="Galactose-binding domain-like"/>
    <property type="match status" value="2"/>
</dbReference>
<accession>A0A975B8B4</accession>
<evidence type="ECO:0000256" key="2">
    <source>
        <dbReference type="ARBA" id="ARBA00022801"/>
    </source>
</evidence>
<name>A0A975B8B4_9BACT</name>
<proteinExistence type="predicted"/>
<dbReference type="InterPro" id="IPR008757">
    <property type="entry name" value="Peptidase_M6-like_domain"/>
</dbReference>
<keyword evidence="1" id="KW-0645">Protease</keyword>
<dbReference type="PANTHER" id="PTHR41775">
    <property type="entry name" value="SECRETED PROTEIN-RELATED"/>
    <property type="match status" value="1"/>
</dbReference>
<evidence type="ECO:0000313" key="5">
    <source>
        <dbReference type="Proteomes" id="UP000663720"/>
    </source>
</evidence>
<dbReference type="SUPFAM" id="SSF49785">
    <property type="entry name" value="Galactose-binding domain-like"/>
    <property type="match status" value="2"/>
</dbReference>
<dbReference type="GO" id="GO:0006508">
    <property type="term" value="P:proteolysis"/>
    <property type="evidence" value="ECO:0007669"/>
    <property type="project" value="UniProtKB-KW"/>
</dbReference>
<dbReference type="PROSITE" id="PS51829">
    <property type="entry name" value="P_HOMO_B"/>
    <property type="match status" value="2"/>
</dbReference>
<dbReference type="AlphaFoldDB" id="A0A975B8B4"/>
<evidence type="ECO:0000313" key="4">
    <source>
        <dbReference type="EMBL" id="QTA80688.1"/>
    </source>
</evidence>
<dbReference type="InterPro" id="IPR008979">
    <property type="entry name" value="Galactose-bd-like_sf"/>
</dbReference>
<dbReference type="NCBIfam" id="TIGR03296">
    <property type="entry name" value="M6dom_TIGR03296"/>
    <property type="match status" value="1"/>
</dbReference>
<keyword evidence="5" id="KW-1185">Reference proteome</keyword>
<dbReference type="EMBL" id="CP061799">
    <property type="protein sequence ID" value="QTA80688.1"/>
    <property type="molecule type" value="Genomic_DNA"/>
</dbReference>
<dbReference type="PANTHER" id="PTHR41775:SF1">
    <property type="entry name" value="PEPTIDASE M6-LIKE DOMAIN-CONTAINING PROTEIN"/>
    <property type="match status" value="1"/>
</dbReference>
<dbReference type="InterPro" id="IPR002884">
    <property type="entry name" value="P_dom"/>
</dbReference>
<keyword evidence="2" id="KW-0378">Hydrolase</keyword>